<evidence type="ECO:0000313" key="6">
    <source>
        <dbReference type="EMBL" id="AQS59157.1"/>
    </source>
</evidence>
<reference evidence="6 7" key="1">
    <citation type="journal article" date="2016" name="Int. J. Syst. Evol. Microbiol.">
        <title>Desulfotomaculum ferrireducens sp. nov., a moderately thermophilic sulfate-reducing and dissimilatory Fe(III)-reducing bacterium isolated from compost.</title>
        <authorList>
            <person name="Yang G."/>
            <person name="Guo J."/>
            <person name="Zhuang L."/>
            <person name="Yuan Y."/>
            <person name="Zhou S."/>
        </authorList>
    </citation>
    <scope>NUCLEOTIDE SEQUENCE [LARGE SCALE GENOMIC DNA]</scope>
    <source>
        <strain evidence="6 7">GSS09</strain>
    </source>
</reference>
<evidence type="ECO:0000256" key="3">
    <source>
        <dbReference type="ARBA" id="ARBA00023004"/>
    </source>
</evidence>
<sequence length="63" mass="7169">MVARRKFALLKNMLNYMGVEKDRVNFTWVSASEGARFADLMTDLTNKVKAMGPNKGLFEKKAE</sequence>
<keyword evidence="4" id="KW-0411">Iron-sulfur</keyword>
<dbReference type="GO" id="GO:0016491">
    <property type="term" value="F:oxidoreductase activity"/>
    <property type="evidence" value="ECO:0007669"/>
    <property type="project" value="UniProtKB-KW"/>
</dbReference>
<dbReference type="EMBL" id="CP019698">
    <property type="protein sequence ID" value="AQS59157.1"/>
    <property type="molecule type" value="Genomic_DNA"/>
</dbReference>
<dbReference type="GO" id="GO:0051536">
    <property type="term" value="F:iron-sulfur cluster binding"/>
    <property type="evidence" value="ECO:0007669"/>
    <property type="project" value="UniProtKB-KW"/>
</dbReference>
<dbReference type="AlphaFoldDB" id="A0A1S6IWK6"/>
<protein>
    <submittedName>
        <fullName evidence="6">Heterodisulfide reductase subunit</fullName>
    </submittedName>
</protein>
<evidence type="ECO:0000259" key="5">
    <source>
        <dbReference type="Pfam" id="PF02662"/>
    </source>
</evidence>
<dbReference type="GO" id="GO:0046872">
    <property type="term" value="F:metal ion binding"/>
    <property type="evidence" value="ECO:0007669"/>
    <property type="project" value="UniProtKB-KW"/>
</dbReference>
<dbReference type="InterPro" id="IPR003813">
    <property type="entry name" value="MvhD/FlpD"/>
</dbReference>
<evidence type="ECO:0000313" key="7">
    <source>
        <dbReference type="Proteomes" id="UP000189464"/>
    </source>
</evidence>
<keyword evidence="7" id="KW-1185">Reference proteome</keyword>
<accession>A0A1S6IWK6</accession>
<evidence type="ECO:0000256" key="2">
    <source>
        <dbReference type="ARBA" id="ARBA00023002"/>
    </source>
</evidence>
<keyword evidence="3" id="KW-0408">Iron</keyword>
<dbReference type="KEGG" id="dfg:B0537_08740"/>
<evidence type="ECO:0000256" key="1">
    <source>
        <dbReference type="ARBA" id="ARBA00022723"/>
    </source>
</evidence>
<name>A0A1S6IWK6_9FIRM</name>
<gene>
    <name evidence="6" type="ORF">B0537_08740</name>
</gene>
<evidence type="ECO:0000256" key="4">
    <source>
        <dbReference type="ARBA" id="ARBA00023014"/>
    </source>
</evidence>
<dbReference type="Pfam" id="PF02662">
    <property type="entry name" value="FlpD"/>
    <property type="match status" value="1"/>
</dbReference>
<keyword evidence="2" id="KW-0560">Oxidoreductase</keyword>
<proteinExistence type="predicted"/>
<organism evidence="6 7">
    <name type="scientific">Desulforamulus ferrireducens</name>
    <dbReference type="NCBI Taxonomy" id="1833852"/>
    <lineage>
        <taxon>Bacteria</taxon>
        <taxon>Bacillati</taxon>
        <taxon>Bacillota</taxon>
        <taxon>Clostridia</taxon>
        <taxon>Eubacteriales</taxon>
        <taxon>Peptococcaceae</taxon>
        <taxon>Desulforamulus</taxon>
    </lineage>
</organism>
<dbReference type="STRING" id="1833852.B0537_08740"/>
<keyword evidence="1" id="KW-0479">Metal-binding</keyword>
<feature type="domain" description="F420-non-reducing hydrogenase iron-sulfur subunit D" evidence="5">
    <location>
        <begin position="3"/>
        <end position="52"/>
    </location>
</feature>
<dbReference type="Proteomes" id="UP000189464">
    <property type="component" value="Chromosome"/>
</dbReference>